<dbReference type="EMBL" id="JAKIKP010000003">
    <property type="protein sequence ID" value="MCL1142394.1"/>
    <property type="molecule type" value="Genomic_DNA"/>
</dbReference>
<comment type="caution">
    <text evidence="7">The sequence shown here is derived from an EMBL/GenBank/DDBJ whole genome shotgun (WGS) entry which is preliminary data.</text>
</comment>
<reference evidence="7" key="1">
    <citation type="submission" date="2022-01" db="EMBL/GenBank/DDBJ databases">
        <title>Whole genome-based taxonomy of the Shewanellaceae.</title>
        <authorList>
            <person name="Martin-Rodriguez A.J."/>
        </authorList>
    </citation>
    <scope>NUCLEOTIDE SEQUENCE</scope>
    <source>
        <strain evidence="7">DSM 16422</strain>
    </source>
</reference>
<keyword evidence="5" id="KW-0732">Signal</keyword>
<evidence type="ECO:0000313" key="7">
    <source>
        <dbReference type="EMBL" id="MCL1142394.1"/>
    </source>
</evidence>
<keyword evidence="8" id="KW-1185">Reference proteome</keyword>
<dbReference type="InterPro" id="IPR002641">
    <property type="entry name" value="PNPLA_dom"/>
</dbReference>
<evidence type="ECO:0000256" key="4">
    <source>
        <dbReference type="PROSITE-ProRule" id="PRU01161"/>
    </source>
</evidence>
<dbReference type="PROSITE" id="PS51257">
    <property type="entry name" value="PROKAR_LIPOPROTEIN"/>
    <property type="match status" value="1"/>
</dbReference>
<feature type="active site" description="Nucleophile" evidence="4">
    <location>
        <position position="122"/>
    </location>
</feature>
<keyword evidence="3 4" id="KW-0443">Lipid metabolism</keyword>
<evidence type="ECO:0000259" key="6">
    <source>
        <dbReference type="PROSITE" id="PS51635"/>
    </source>
</evidence>
<feature type="domain" description="PNPLA" evidence="6">
    <location>
        <begin position="87"/>
        <end position="279"/>
    </location>
</feature>
<keyword evidence="1 4" id="KW-0378">Hydrolase</keyword>
<dbReference type="GO" id="GO:0016787">
    <property type="term" value="F:hydrolase activity"/>
    <property type="evidence" value="ECO:0007669"/>
    <property type="project" value="UniProtKB-UniRule"/>
</dbReference>
<evidence type="ECO:0000256" key="3">
    <source>
        <dbReference type="ARBA" id="ARBA00023098"/>
    </source>
</evidence>
<dbReference type="InterPro" id="IPR016035">
    <property type="entry name" value="Acyl_Trfase/lysoPLipase"/>
</dbReference>
<dbReference type="Gene3D" id="3.40.1090.10">
    <property type="entry name" value="Cytosolic phospholipase A2 catalytic domain"/>
    <property type="match status" value="1"/>
</dbReference>
<feature type="short sequence motif" description="GXSXG" evidence="4">
    <location>
        <begin position="120"/>
        <end position="124"/>
    </location>
</feature>
<dbReference type="PANTHER" id="PTHR14226:SF74">
    <property type="entry name" value="BLR4684 PROTEIN"/>
    <property type="match status" value="1"/>
</dbReference>
<feature type="signal peptide" evidence="5">
    <location>
        <begin position="1"/>
        <end position="25"/>
    </location>
</feature>
<dbReference type="AlphaFoldDB" id="A0A9X1ZHH1"/>
<evidence type="ECO:0000256" key="1">
    <source>
        <dbReference type="ARBA" id="ARBA00022801"/>
    </source>
</evidence>
<dbReference type="Proteomes" id="UP001139333">
    <property type="component" value="Unassembled WGS sequence"/>
</dbReference>
<evidence type="ECO:0000256" key="5">
    <source>
        <dbReference type="SAM" id="SignalP"/>
    </source>
</evidence>
<feature type="chain" id="PRO_5040729198" evidence="5">
    <location>
        <begin position="26"/>
        <end position="396"/>
    </location>
</feature>
<dbReference type="PROSITE" id="PS51635">
    <property type="entry name" value="PNPLA"/>
    <property type="match status" value="1"/>
</dbReference>
<organism evidence="7 8">
    <name type="scientific">Shewanella gaetbuli</name>
    <dbReference type="NCBI Taxonomy" id="220752"/>
    <lineage>
        <taxon>Bacteria</taxon>
        <taxon>Pseudomonadati</taxon>
        <taxon>Pseudomonadota</taxon>
        <taxon>Gammaproteobacteria</taxon>
        <taxon>Alteromonadales</taxon>
        <taxon>Shewanellaceae</taxon>
        <taxon>Shewanella</taxon>
    </lineage>
</organism>
<dbReference type="GO" id="GO:0016042">
    <property type="term" value="P:lipid catabolic process"/>
    <property type="evidence" value="ECO:0007669"/>
    <property type="project" value="UniProtKB-UniRule"/>
</dbReference>
<keyword evidence="2 4" id="KW-0442">Lipid degradation</keyword>
<accession>A0A9X1ZHH1</accession>
<gene>
    <name evidence="7" type="ORF">L2672_06760</name>
</gene>
<sequence length="396" mass="44201">MKLNKRIVSTVVLTLLLSACSSIHTLENRVTEDNYQDVTIAQFQNDSAEQQVVEPFRFWAGDESNFLYSEATNTTPLTVKGDRLNALVLSGGGAKGAYGAGIVNGLYDSQQLNDYSIVTGISAGSLIAPFVFIGGDEIAHLKQVMLGINDKLVIGKKNFLNTLFKDAFTNGEKMYEFIEATFDDEMIAKIAEQHRAGRRLFIGTTQFDSEQLSIWNLGSIANSDMPNKNQLIHQVLAASASIPGVFPPQFIKVHYKGQQFEELHVDGGMAAQMFFEPINTDFDKINQALGLTKKPNVDVIRNGVFNMPYEAQPDKGVALLTRSLKSLTVMQSKGDLYKMLYFSKVKNYDVNFTSIEKSFDAEPSTKDMFDQDYMQAIYQYGYDKGVSQNLWDKKLP</sequence>
<dbReference type="Pfam" id="PF01734">
    <property type="entry name" value="Patatin"/>
    <property type="match status" value="1"/>
</dbReference>
<dbReference type="RefSeq" id="WP_248995067.1">
    <property type="nucleotide sequence ID" value="NZ_JAKIKP010000003.1"/>
</dbReference>
<dbReference type="InterPro" id="IPR050301">
    <property type="entry name" value="NTE"/>
</dbReference>
<feature type="active site" description="Proton acceptor" evidence="4">
    <location>
        <position position="266"/>
    </location>
</feature>
<protein>
    <submittedName>
        <fullName evidence="7">Patatin-like phospholipase family protein</fullName>
    </submittedName>
</protein>
<dbReference type="PANTHER" id="PTHR14226">
    <property type="entry name" value="NEUROPATHY TARGET ESTERASE/SWISS CHEESE D.MELANOGASTER"/>
    <property type="match status" value="1"/>
</dbReference>
<evidence type="ECO:0000313" key="8">
    <source>
        <dbReference type="Proteomes" id="UP001139333"/>
    </source>
</evidence>
<evidence type="ECO:0000256" key="2">
    <source>
        <dbReference type="ARBA" id="ARBA00022963"/>
    </source>
</evidence>
<feature type="short sequence motif" description="DGA/G" evidence="4">
    <location>
        <begin position="266"/>
        <end position="268"/>
    </location>
</feature>
<feature type="short sequence motif" description="GXGXXG" evidence="4">
    <location>
        <begin position="91"/>
        <end position="96"/>
    </location>
</feature>
<proteinExistence type="predicted"/>
<dbReference type="SUPFAM" id="SSF52151">
    <property type="entry name" value="FabD/lysophospholipase-like"/>
    <property type="match status" value="1"/>
</dbReference>
<name>A0A9X1ZHH1_9GAMM</name>